<evidence type="ECO:0000313" key="3">
    <source>
        <dbReference type="Proteomes" id="UP001215280"/>
    </source>
</evidence>
<evidence type="ECO:0000313" key="2">
    <source>
        <dbReference type="EMBL" id="KAJ7755623.1"/>
    </source>
</evidence>
<sequence>MPASDPASITLPVKPGPFKSLLDKNHTKPDLQAICIALNISIEDDKGKKYTKDQLLPVLKKCLFVDELSLQDDPTFAALYGTTQGGKGGAKKTSADKNAEVAAEQSKPSQELTGANLKLHSKGVAMDPPPSYGPLGLSIQGHGKNTKAAPAAPPSSKSSSELTPTRPSTPVPDEEEQKNLEEEEKNIQFSAKLSKGIVFVKFSHPHRLELVPQEVTVDGISITNSIAPGGALSFHASLKDLVPANPPFQKIAHLDGPVPKSLDFTRTDTMMLHPTNHLGEYRCNLFYEPSDTLLQPAAPTSLTGASSDRPQEIAQARAIADLAKKDVTIKTDPQFGEAIRKAARIPDKLKLPTNTTAKIDLLNFRQYDNAFNKFQVFHKKKAYAIGESTFYPYLLRKIVMDGISEFQPALGDAAEEWTKNSWDKYRGCTFTKVDLTHSLGLSKSATLDNHNNYGAGKKLTKTRIGKYIREAHLEDHFERILKLEGKYDNIEYGIFCLLIKAKVELEQEEKPGPSKLLKKRKLEDAEEEEEDKKKKKTRKEVKQALMLEIAEGAKGKGKGKEKGKRKNVTESRLDS</sequence>
<dbReference type="AlphaFoldDB" id="A0AAD7J5Q1"/>
<name>A0AAD7J5Q1_9AGAR</name>
<proteinExistence type="predicted"/>
<feature type="region of interest" description="Disordered" evidence="1">
    <location>
        <begin position="82"/>
        <end position="183"/>
    </location>
</feature>
<feature type="region of interest" description="Disordered" evidence="1">
    <location>
        <begin position="509"/>
        <end position="575"/>
    </location>
</feature>
<feature type="compositionally biased region" description="Low complexity" evidence="1">
    <location>
        <begin position="147"/>
        <end position="160"/>
    </location>
</feature>
<feature type="compositionally biased region" description="Acidic residues" evidence="1">
    <location>
        <begin position="172"/>
        <end position="183"/>
    </location>
</feature>
<organism evidence="2 3">
    <name type="scientific">Mycena maculata</name>
    <dbReference type="NCBI Taxonomy" id="230809"/>
    <lineage>
        <taxon>Eukaryota</taxon>
        <taxon>Fungi</taxon>
        <taxon>Dikarya</taxon>
        <taxon>Basidiomycota</taxon>
        <taxon>Agaricomycotina</taxon>
        <taxon>Agaricomycetes</taxon>
        <taxon>Agaricomycetidae</taxon>
        <taxon>Agaricales</taxon>
        <taxon>Marasmiineae</taxon>
        <taxon>Mycenaceae</taxon>
        <taxon>Mycena</taxon>
    </lineage>
</organism>
<dbReference type="EMBL" id="JARJLG010000063">
    <property type="protein sequence ID" value="KAJ7755623.1"/>
    <property type="molecule type" value="Genomic_DNA"/>
</dbReference>
<reference evidence="2" key="1">
    <citation type="submission" date="2023-03" db="EMBL/GenBank/DDBJ databases">
        <title>Massive genome expansion in bonnet fungi (Mycena s.s.) driven by repeated elements and novel gene families across ecological guilds.</title>
        <authorList>
            <consortium name="Lawrence Berkeley National Laboratory"/>
            <person name="Harder C.B."/>
            <person name="Miyauchi S."/>
            <person name="Viragh M."/>
            <person name="Kuo A."/>
            <person name="Thoen E."/>
            <person name="Andreopoulos B."/>
            <person name="Lu D."/>
            <person name="Skrede I."/>
            <person name="Drula E."/>
            <person name="Henrissat B."/>
            <person name="Morin E."/>
            <person name="Kohler A."/>
            <person name="Barry K."/>
            <person name="LaButti K."/>
            <person name="Morin E."/>
            <person name="Salamov A."/>
            <person name="Lipzen A."/>
            <person name="Mereny Z."/>
            <person name="Hegedus B."/>
            <person name="Baldrian P."/>
            <person name="Stursova M."/>
            <person name="Weitz H."/>
            <person name="Taylor A."/>
            <person name="Grigoriev I.V."/>
            <person name="Nagy L.G."/>
            <person name="Martin F."/>
            <person name="Kauserud H."/>
        </authorList>
    </citation>
    <scope>NUCLEOTIDE SEQUENCE</scope>
    <source>
        <strain evidence="2">CBHHK188m</strain>
    </source>
</reference>
<keyword evidence="3" id="KW-1185">Reference proteome</keyword>
<comment type="caution">
    <text evidence="2">The sequence shown here is derived from an EMBL/GenBank/DDBJ whole genome shotgun (WGS) entry which is preliminary data.</text>
</comment>
<evidence type="ECO:0000256" key="1">
    <source>
        <dbReference type="SAM" id="MobiDB-lite"/>
    </source>
</evidence>
<protein>
    <submittedName>
        <fullName evidence="2">Uncharacterized protein</fullName>
    </submittedName>
</protein>
<accession>A0AAD7J5Q1</accession>
<gene>
    <name evidence="2" type="ORF">DFH07DRAFT_959268</name>
</gene>
<feature type="compositionally biased region" description="Basic and acidic residues" evidence="1">
    <location>
        <begin position="551"/>
        <end position="560"/>
    </location>
</feature>
<dbReference type="Proteomes" id="UP001215280">
    <property type="component" value="Unassembled WGS sequence"/>
</dbReference>